<keyword evidence="1" id="KW-1133">Transmembrane helix</keyword>
<proteinExistence type="predicted"/>
<keyword evidence="1" id="KW-0812">Transmembrane</keyword>
<gene>
    <name evidence="3" type="ORF">BV95_04257</name>
</gene>
<keyword evidence="1" id="KW-0472">Membrane</keyword>
<dbReference type="Proteomes" id="UP000028411">
    <property type="component" value="Unassembled WGS sequence"/>
</dbReference>
<evidence type="ECO:0000313" key="3">
    <source>
        <dbReference type="EMBL" id="KEQ51467.1"/>
    </source>
</evidence>
<sequence>MIMPLLSFPKRLAANERGASIPEFALILIPLCLILFGGLEMGYQLYVRSVLLGAMERATRLTTLQTVNSTAVESDIQSTVQRVVPSATVETTKSSFFQYSNINAMERLTKDADNDGTLDSGDCYEDVNGNNVRDVATTGLTGIGNADDIVRYNTVVTYNRILPLYRFIGIGNTATLTATTLTRRQPYEVQTVPTPKCKA</sequence>
<accession>A0A081R8E4</accession>
<comment type="caution">
    <text evidence="3">The sequence shown here is derived from an EMBL/GenBank/DDBJ whole genome shotgun (WGS) entry which is preliminary data.</text>
</comment>
<evidence type="ECO:0000259" key="2">
    <source>
        <dbReference type="Pfam" id="PF07811"/>
    </source>
</evidence>
<feature type="transmembrane region" description="Helical" evidence="1">
    <location>
        <begin position="20"/>
        <end position="39"/>
    </location>
</feature>
<dbReference type="AlphaFoldDB" id="A0A081R8E4"/>
<dbReference type="EMBL" id="JFHR01000083">
    <property type="protein sequence ID" value="KEQ51467.1"/>
    <property type="molecule type" value="Genomic_DNA"/>
</dbReference>
<protein>
    <recommendedName>
        <fullName evidence="2">TadE-like domain-containing protein</fullName>
    </recommendedName>
</protein>
<evidence type="ECO:0000256" key="1">
    <source>
        <dbReference type="SAM" id="Phobius"/>
    </source>
</evidence>
<evidence type="ECO:0000313" key="4">
    <source>
        <dbReference type="Proteomes" id="UP000028411"/>
    </source>
</evidence>
<reference evidence="3 4" key="1">
    <citation type="submission" date="2014-02" db="EMBL/GenBank/DDBJ databases">
        <title>Whole genome sequence of Sphingobium chlorophenolicum NBRC 16172.</title>
        <authorList>
            <person name="Gan H.M."/>
            <person name="Gan H.Y."/>
            <person name="Chew T.H."/>
            <person name="Savka M.A."/>
        </authorList>
    </citation>
    <scope>NUCLEOTIDE SEQUENCE [LARGE SCALE GENOMIC DNA]</scope>
    <source>
        <strain evidence="3 4">NBRC 16172</strain>
    </source>
</reference>
<dbReference type="PATRIC" id="fig|46429.4.peg.4242"/>
<dbReference type="eggNOG" id="COG4961">
    <property type="taxonomic scope" value="Bacteria"/>
</dbReference>
<dbReference type="Pfam" id="PF07811">
    <property type="entry name" value="TadE"/>
    <property type="match status" value="1"/>
</dbReference>
<name>A0A081R8E4_SPHCR</name>
<feature type="domain" description="TadE-like" evidence="2">
    <location>
        <begin position="18"/>
        <end position="60"/>
    </location>
</feature>
<dbReference type="InterPro" id="IPR012495">
    <property type="entry name" value="TadE-like_dom"/>
</dbReference>
<organism evidence="3 4">
    <name type="scientific">Sphingobium chlorophenolicum</name>
    <dbReference type="NCBI Taxonomy" id="46429"/>
    <lineage>
        <taxon>Bacteria</taxon>
        <taxon>Pseudomonadati</taxon>
        <taxon>Pseudomonadota</taxon>
        <taxon>Alphaproteobacteria</taxon>
        <taxon>Sphingomonadales</taxon>
        <taxon>Sphingomonadaceae</taxon>
        <taxon>Sphingobium</taxon>
    </lineage>
</organism>